<evidence type="ECO:0000259" key="8">
    <source>
        <dbReference type="PROSITE" id="PS50113"/>
    </source>
</evidence>
<comment type="cofactor">
    <cofactor evidence="1">
        <name>Mg(2+)</name>
        <dbReference type="ChEBI" id="CHEBI:18420"/>
    </cofactor>
</comment>
<dbReference type="SUPFAM" id="SSF55073">
    <property type="entry name" value="Nucleotide cyclase"/>
    <property type="match status" value="2"/>
</dbReference>
<dbReference type="Pfam" id="PF00990">
    <property type="entry name" value="GGDEF"/>
    <property type="match status" value="2"/>
</dbReference>
<dbReference type="InterPro" id="IPR000160">
    <property type="entry name" value="GGDEF_dom"/>
</dbReference>
<dbReference type="NCBIfam" id="TIGR00254">
    <property type="entry name" value="GGDEF"/>
    <property type="match status" value="2"/>
</dbReference>
<dbReference type="Proteomes" id="UP001225378">
    <property type="component" value="Chromosome"/>
</dbReference>
<dbReference type="InterPro" id="IPR001633">
    <property type="entry name" value="EAL_dom"/>
</dbReference>
<evidence type="ECO:0000259" key="9">
    <source>
        <dbReference type="PROSITE" id="PS50883"/>
    </source>
</evidence>
<dbReference type="InterPro" id="IPR052155">
    <property type="entry name" value="Biofilm_reg_signaling"/>
</dbReference>
<dbReference type="CDD" id="cd01949">
    <property type="entry name" value="GGDEF"/>
    <property type="match status" value="2"/>
</dbReference>
<accession>A0AAU7NUJ5</accession>
<dbReference type="NCBIfam" id="TIGR00229">
    <property type="entry name" value="sensory_box"/>
    <property type="match status" value="1"/>
</dbReference>
<sequence length="979" mass="109876">MTASIILFADILGIAPDQPKYELKSRKQISESMAILFSTMAYDQDIETIRTLMSKIVVREQDILSAGFRLQSGRLLFAAGPHAQYWGDYSGSKSTSSHVLVPIYRGKSQIGTIELSFKPLAGADGWAIFDNDIYKLILFVIIFGFFSFLFFVLRTLRQIDPSAVIPERVNAAFDTLAEGVVILDDKEQIVLANTAFSEIVKHNAASLLGFKLSDLAWQAPDEDGGDILYPWLIAMNSGESSIGDKLTLEVEAGETRTMVINSAPIHDHQGKQQGMLLTFDDVTELELQKRQLQATVSDLESSRKEIQQQNKELHFLATRDPLTGCLNRRSFYQQFAAMFKMARTQREKLCCIMADIDHFKRVNDNFGHAVGDEVIKLLADVLQSSTREQDIIGRYGGEEFCIVLPGIDCDEAVSVAERIRLKVKQQSAERFIAGPTVSVSLGVSSMQNQAQDLAELNEQADQALYVAKEAGRDRVVNWTANDENVPHGQPKTTKDKQSHQRISISDPSQQHEDVNRLLAQVKQLEEAAEQLQHERYYDKLTGLPSQIFFYDRIKQAVERCERQGRLTAILIVTCDLFSQVNSSFGRAIADQMFISLAKRMDGIFRKDDSIALFNAVAEDLIISRFEGDEFAILLADFDDRMIVPAVVKRIADAMKTPVCIDDKQVSVSCKIGISLFPEDAGSAEELLAHANTAKCFAKKTPETNAYRFFDPEMQNSSVKRLALEAEIRRAIENEEWLLYYQPKMHMASKEIRGVEALIRWKHPQLGILGPLEFIELAEERGLIYQIGEWVIRTACRQAKLWADKGLDLKVAVNLSALQLGQEHFADLVWTIIQETQIRPQNLELEVTETVLMHNLDTAVATLNKLHDKGIGIAIDDFGTGYSSLSYLKQFPIDTLKIDRAFIKDIVNDDYDKNIVKTVITMAHGLNLRVTAEGVETQAQYDLLESKCCDEIQGYLLSKPVDADEVTELLLGSQSVCLEV</sequence>
<dbReference type="PROSITE" id="PS50113">
    <property type="entry name" value="PAC"/>
    <property type="match status" value="1"/>
</dbReference>
<comment type="catalytic activity">
    <reaction evidence="4">
        <text>3',3'-c-di-GMP + H2O = 5'-phosphoguanylyl(3'-&gt;5')guanosine + H(+)</text>
        <dbReference type="Rhea" id="RHEA:24902"/>
        <dbReference type="ChEBI" id="CHEBI:15377"/>
        <dbReference type="ChEBI" id="CHEBI:15378"/>
        <dbReference type="ChEBI" id="CHEBI:58754"/>
        <dbReference type="ChEBI" id="CHEBI:58805"/>
        <dbReference type="EC" id="3.1.4.52"/>
    </reaction>
    <physiologicalReaction direction="left-to-right" evidence="4">
        <dbReference type="Rhea" id="RHEA:24903"/>
    </physiologicalReaction>
</comment>
<dbReference type="Gene3D" id="3.30.70.270">
    <property type="match status" value="2"/>
</dbReference>
<dbReference type="InterPro" id="IPR013656">
    <property type="entry name" value="PAS_4"/>
</dbReference>
<keyword evidence="7" id="KW-0472">Membrane</keyword>
<evidence type="ECO:0000256" key="4">
    <source>
        <dbReference type="ARBA" id="ARBA00051114"/>
    </source>
</evidence>
<dbReference type="Pfam" id="PF00563">
    <property type="entry name" value="EAL"/>
    <property type="match status" value="1"/>
</dbReference>
<dbReference type="EMBL" id="CP157743">
    <property type="protein sequence ID" value="XBS20286.1"/>
    <property type="molecule type" value="Genomic_DNA"/>
</dbReference>
<reference evidence="11 12" key="1">
    <citation type="journal article" date="2024" name="Microbiology">
        <title>Methylomarinum rosea sp. nov., a novel halophilic methanotrophic bacterium from the hypersaline Lake Elton.</title>
        <authorList>
            <person name="Suleimanov R.Z."/>
            <person name="Oshkin I.Y."/>
            <person name="Danilova O.V."/>
            <person name="Suzina N.E."/>
            <person name="Dedysh S.N."/>
        </authorList>
    </citation>
    <scope>NUCLEOTIDE SEQUENCE [LARGE SCALE GENOMIC DNA]</scope>
    <source>
        <strain evidence="11 12">Ch1-1</strain>
    </source>
</reference>
<feature type="domain" description="EAL" evidence="9">
    <location>
        <begin position="720"/>
        <end position="973"/>
    </location>
</feature>
<dbReference type="PIRSF" id="PIRSF005925">
    <property type="entry name" value="Dos"/>
    <property type="match status" value="1"/>
</dbReference>
<keyword evidence="12" id="KW-1185">Reference proteome</keyword>
<feature type="domain" description="GGDEF" evidence="10">
    <location>
        <begin position="347"/>
        <end position="480"/>
    </location>
</feature>
<dbReference type="KEGG" id="mech:Q9L42_018345"/>
<dbReference type="InterPro" id="IPR000700">
    <property type="entry name" value="PAS-assoc_C"/>
</dbReference>
<dbReference type="FunFam" id="3.30.70.270:FF:000001">
    <property type="entry name" value="Diguanylate cyclase domain protein"/>
    <property type="match status" value="1"/>
</dbReference>
<dbReference type="CDD" id="cd01948">
    <property type="entry name" value="EAL"/>
    <property type="match status" value="1"/>
</dbReference>
<dbReference type="SUPFAM" id="SSF141868">
    <property type="entry name" value="EAL domain-like"/>
    <property type="match status" value="1"/>
</dbReference>
<dbReference type="InterPro" id="IPR000014">
    <property type="entry name" value="PAS"/>
</dbReference>
<keyword evidence="5" id="KW-0175">Coiled coil</keyword>
<feature type="transmembrane region" description="Helical" evidence="7">
    <location>
        <begin position="136"/>
        <end position="156"/>
    </location>
</feature>
<dbReference type="SMART" id="SM00267">
    <property type="entry name" value="GGDEF"/>
    <property type="match status" value="2"/>
</dbReference>
<dbReference type="GO" id="GO:0071111">
    <property type="term" value="F:cyclic-guanylate-specific phosphodiesterase activity"/>
    <property type="evidence" value="ECO:0007669"/>
    <property type="project" value="UniProtKB-EC"/>
</dbReference>
<dbReference type="SMART" id="SM00052">
    <property type="entry name" value="EAL"/>
    <property type="match status" value="1"/>
</dbReference>
<dbReference type="InterPro" id="IPR029787">
    <property type="entry name" value="Nucleotide_cyclase"/>
</dbReference>
<dbReference type="GO" id="GO:0071732">
    <property type="term" value="P:cellular response to nitric oxide"/>
    <property type="evidence" value="ECO:0007669"/>
    <property type="project" value="UniProtKB-ARBA"/>
</dbReference>
<evidence type="ECO:0000256" key="3">
    <source>
        <dbReference type="ARBA" id="ARBA00022636"/>
    </source>
</evidence>
<evidence type="ECO:0000259" key="10">
    <source>
        <dbReference type="PROSITE" id="PS50887"/>
    </source>
</evidence>
<dbReference type="InterPro" id="IPR043128">
    <property type="entry name" value="Rev_trsase/Diguanyl_cyclase"/>
</dbReference>
<dbReference type="AlphaFoldDB" id="A0AAU7NUJ5"/>
<dbReference type="SUPFAM" id="SSF55785">
    <property type="entry name" value="PYP-like sensor domain (PAS domain)"/>
    <property type="match status" value="1"/>
</dbReference>
<dbReference type="Gene3D" id="3.30.450.20">
    <property type="entry name" value="PAS domain"/>
    <property type="match status" value="1"/>
</dbReference>
<evidence type="ECO:0000256" key="2">
    <source>
        <dbReference type="ARBA" id="ARBA00012282"/>
    </source>
</evidence>
<dbReference type="PANTHER" id="PTHR44757:SF2">
    <property type="entry name" value="BIOFILM ARCHITECTURE MAINTENANCE PROTEIN MBAA"/>
    <property type="match status" value="1"/>
</dbReference>
<evidence type="ECO:0000313" key="11">
    <source>
        <dbReference type="EMBL" id="XBS20286.1"/>
    </source>
</evidence>
<organism evidence="11 12">
    <name type="scientific">Methylomarinum roseum</name>
    <dbReference type="NCBI Taxonomy" id="3067653"/>
    <lineage>
        <taxon>Bacteria</taxon>
        <taxon>Pseudomonadati</taxon>
        <taxon>Pseudomonadota</taxon>
        <taxon>Gammaproteobacteria</taxon>
        <taxon>Methylococcales</taxon>
        <taxon>Methylococcaceae</taxon>
        <taxon>Methylomarinum</taxon>
    </lineage>
</organism>
<evidence type="ECO:0000256" key="7">
    <source>
        <dbReference type="SAM" id="Phobius"/>
    </source>
</evidence>
<feature type="coiled-coil region" evidence="5">
    <location>
        <begin position="282"/>
        <end position="319"/>
    </location>
</feature>
<dbReference type="Gene3D" id="3.20.20.450">
    <property type="entry name" value="EAL domain"/>
    <property type="match status" value="1"/>
</dbReference>
<feature type="region of interest" description="Disordered" evidence="6">
    <location>
        <begin position="481"/>
        <end position="511"/>
    </location>
</feature>
<dbReference type="EC" id="3.1.4.52" evidence="2"/>
<feature type="domain" description="GGDEF" evidence="10">
    <location>
        <begin position="565"/>
        <end position="711"/>
    </location>
</feature>
<dbReference type="FunFam" id="3.20.20.450:FF:000001">
    <property type="entry name" value="Cyclic di-GMP phosphodiesterase yahA"/>
    <property type="match status" value="1"/>
</dbReference>
<evidence type="ECO:0000313" key="12">
    <source>
        <dbReference type="Proteomes" id="UP001225378"/>
    </source>
</evidence>
<dbReference type="PANTHER" id="PTHR44757">
    <property type="entry name" value="DIGUANYLATE CYCLASE DGCP"/>
    <property type="match status" value="1"/>
</dbReference>
<dbReference type="PROSITE" id="PS50883">
    <property type="entry name" value="EAL"/>
    <property type="match status" value="1"/>
</dbReference>
<feature type="domain" description="PAC" evidence="8">
    <location>
        <begin position="242"/>
        <end position="294"/>
    </location>
</feature>
<name>A0AAU7NUJ5_9GAMM</name>
<keyword evidence="3" id="KW-0973">c-di-GMP</keyword>
<evidence type="ECO:0000256" key="6">
    <source>
        <dbReference type="SAM" id="MobiDB-lite"/>
    </source>
</evidence>
<keyword evidence="7" id="KW-0812">Transmembrane</keyword>
<dbReference type="InterPro" id="IPR035919">
    <property type="entry name" value="EAL_sf"/>
</dbReference>
<keyword evidence="7" id="KW-1133">Transmembrane helix</keyword>
<evidence type="ECO:0000256" key="5">
    <source>
        <dbReference type="SAM" id="Coils"/>
    </source>
</evidence>
<dbReference type="InterPro" id="IPR035965">
    <property type="entry name" value="PAS-like_dom_sf"/>
</dbReference>
<protein>
    <recommendedName>
        <fullName evidence="2">cyclic-guanylate-specific phosphodiesterase</fullName>
        <ecNumber evidence="2">3.1.4.52</ecNumber>
    </recommendedName>
</protein>
<gene>
    <name evidence="11" type="ORF">Q9L42_018345</name>
</gene>
<evidence type="ECO:0000256" key="1">
    <source>
        <dbReference type="ARBA" id="ARBA00001946"/>
    </source>
</evidence>
<dbReference type="RefSeq" id="WP_349431570.1">
    <property type="nucleotide sequence ID" value="NZ_CP157743.1"/>
</dbReference>
<proteinExistence type="predicted"/>
<dbReference type="PROSITE" id="PS50887">
    <property type="entry name" value="GGDEF"/>
    <property type="match status" value="2"/>
</dbReference>
<dbReference type="InterPro" id="IPR012226">
    <property type="entry name" value="Diguanyl_cyclase/Pdiesterase"/>
</dbReference>
<dbReference type="Pfam" id="PF08448">
    <property type="entry name" value="PAS_4"/>
    <property type="match status" value="1"/>
</dbReference>
<dbReference type="CDD" id="cd00130">
    <property type="entry name" value="PAS"/>
    <property type="match status" value="1"/>
</dbReference>